<dbReference type="KEGG" id="bbel:109482339"/>
<dbReference type="GeneID" id="109482339"/>
<organism evidence="2 3">
    <name type="scientific">Branchiostoma belcheri</name>
    <name type="common">Amphioxus</name>
    <dbReference type="NCBI Taxonomy" id="7741"/>
    <lineage>
        <taxon>Eukaryota</taxon>
        <taxon>Metazoa</taxon>
        <taxon>Chordata</taxon>
        <taxon>Cephalochordata</taxon>
        <taxon>Leptocardii</taxon>
        <taxon>Amphioxiformes</taxon>
        <taxon>Branchiostomatidae</taxon>
        <taxon>Branchiostoma</taxon>
    </lineage>
</organism>
<feature type="domain" description="DUF547" evidence="1">
    <location>
        <begin position="72"/>
        <end position="195"/>
    </location>
</feature>
<dbReference type="OrthoDB" id="418495at2759"/>
<accession>A0A6P4ZHB9</accession>
<evidence type="ECO:0000313" key="3">
    <source>
        <dbReference type="RefSeq" id="XP_019640580.1"/>
    </source>
</evidence>
<keyword evidence="2" id="KW-1185">Reference proteome</keyword>
<gene>
    <name evidence="3" type="primary">LOC109482339</name>
</gene>
<sequence length="296" mass="33716">MAAEIRVLNEARPAGDVSRDLQRLMNRMKGEHMVAGGRGVDYEALRDSELFKDYLWRTLELRSVDLSTLQDAGEKKAFFINIYNALNIHGLVQCKQLPSSVLDVRQFWKTTAYNIGGVNFSLDDIEHGILRGNRPHPSSRDCPFKKDDPRLRFSLETLDPRIHFSLVCGAKSCPAISVYSGENVDRALTAAAKGFCEQEVVVDMKRKEISLSKIFQWYRSDFGKDDIEAVRWTLPYLSEDKQYGVESLLSTLEQEGGVSILYSEYNWHLNDTEIILTPQQARYKMLGVPLEDVDTL</sequence>
<name>A0A6P4ZHB9_BRABE</name>
<proteinExistence type="predicted"/>
<dbReference type="PANTHER" id="PTHR46361">
    <property type="entry name" value="ELECTRON CARRIER/ PROTEIN DISULFIDE OXIDOREDUCTASE"/>
    <property type="match status" value="1"/>
</dbReference>
<evidence type="ECO:0000313" key="2">
    <source>
        <dbReference type="Proteomes" id="UP000515135"/>
    </source>
</evidence>
<dbReference type="Proteomes" id="UP000515135">
    <property type="component" value="Unplaced"/>
</dbReference>
<dbReference type="AlphaFoldDB" id="A0A6P4ZHB9"/>
<evidence type="ECO:0000259" key="1">
    <source>
        <dbReference type="Pfam" id="PF04784"/>
    </source>
</evidence>
<reference evidence="3" key="1">
    <citation type="submission" date="2025-08" db="UniProtKB">
        <authorList>
            <consortium name="RefSeq"/>
        </authorList>
    </citation>
    <scope>IDENTIFICATION</scope>
    <source>
        <tissue evidence="3">Gonad</tissue>
    </source>
</reference>
<dbReference type="RefSeq" id="XP_019640580.1">
    <property type="nucleotide sequence ID" value="XM_019785021.1"/>
</dbReference>
<dbReference type="InterPro" id="IPR006869">
    <property type="entry name" value="DUF547"/>
</dbReference>
<protein>
    <submittedName>
        <fullName evidence="3">Uncharacterized protein LOC109482339</fullName>
    </submittedName>
</protein>
<dbReference type="Pfam" id="PF04784">
    <property type="entry name" value="DUF547"/>
    <property type="match status" value="1"/>
</dbReference>
<dbReference type="PANTHER" id="PTHR46361:SF3">
    <property type="entry name" value="ELECTRON CARRIER_ PROTEIN DISULFIDE OXIDOREDUCTASE"/>
    <property type="match status" value="1"/>
</dbReference>